<organism evidence="1 2">
    <name type="scientific">Streptococcus hyointestinalis</name>
    <dbReference type="NCBI Taxonomy" id="1337"/>
    <lineage>
        <taxon>Bacteria</taxon>
        <taxon>Bacillati</taxon>
        <taxon>Bacillota</taxon>
        <taxon>Bacilli</taxon>
        <taxon>Lactobacillales</taxon>
        <taxon>Streptococcaceae</taxon>
        <taxon>Streptococcus</taxon>
    </lineage>
</organism>
<dbReference type="AlphaFoldDB" id="A0A380KCS5"/>
<keyword evidence="2" id="KW-1185">Reference proteome</keyword>
<dbReference type="EMBL" id="UHFN01000007">
    <property type="protein sequence ID" value="SUN62409.1"/>
    <property type="molecule type" value="Genomic_DNA"/>
</dbReference>
<dbReference type="OrthoDB" id="2224083at2"/>
<dbReference type="InterPro" id="IPR009061">
    <property type="entry name" value="DNA-bd_dom_put_sf"/>
</dbReference>
<protein>
    <submittedName>
        <fullName evidence="1">Phage protein</fullName>
    </submittedName>
</protein>
<sequence>MQLLSQEAELELLTKIDEHLAKRLELAKKDNDDFDLISRSELLKKLDISSTTLRSWESQGLKIYQSPFENSKKIYYRKSDVYNFLTLD</sequence>
<name>A0A380KCS5_9STRE</name>
<evidence type="ECO:0000313" key="2">
    <source>
        <dbReference type="Proteomes" id="UP000254924"/>
    </source>
</evidence>
<gene>
    <name evidence="1" type="ORF">NCTC12224_01869</name>
</gene>
<dbReference type="SUPFAM" id="SSF46955">
    <property type="entry name" value="Putative DNA-binding domain"/>
    <property type="match status" value="1"/>
</dbReference>
<proteinExistence type="predicted"/>
<evidence type="ECO:0000313" key="1">
    <source>
        <dbReference type="EMBL" id="SUN62409.1"/>
    </source>
</evidence>
<reference evidence="1 2" key="1">
    <citation type="submission" date="2018-06" db="EMBL/GenBank/DDBJ databases">
        <authorList>
            <consortium name="Pathogen Informatics"/>
            <person name="Doyle S."/>
        </authorList>
    </citation>
    <scope>NUCLEOTIDE SEQUENCE [LARGE SCALE GENOMIC DNA]</scope>
    <source>
        <strain evidence="1 2">NCTC12224</strain>
    </source>
</reference>
<dbReference type="Proteomes" id="UP000254924">
    <property type="component" value="Unassembled WGS sequence"/>
</dbReference>
<accession>A0A380KCS5</accession>